<accession>A0A372ILG1</accession>
<dbReference type="InterPro" id="IPR000994">
    <property type="entry name" value="Pept_M24"/>
</dbReference>
<dbReference type="Proteomes" id="UP000264702">
    <property type="component" value="Unassembled WGS sequence"/>
</dbReference>
<dbReference type="InterPro" id="IPR050659">
    <property type="entry name" value="Peptidase_M24B"/>
</dbReference>
<evidence type="ECO:0000313" key="3">
    <source>
        <dbReference type="EMBL" id="RFU15777.1"/>
    </source>
</evidence>
<keyword evidence="4" id="KW-1185">Reference proteome</keyword>
<evidence type="ECO:0000259" key="1">
    <source>
        <dbReference type="Pfam" id="PF00557"/>
    </source>
</evidence>
<proteinExistence type="predicted"/>
<comment type="caution">
    <text evidence="3">The sequence shown here is derived from an EMBL/GenBank/DDBJ whole genome shotgun (WGS) entry which is preliminary data.</text>
</comment>
<feature type="domain" description="Creatinase N-terminal" evidence="2">
    <location>
        <begin position="6"/>
        <end position="157"/>
    </location>
</feature>
<dbReference type="Gene3D" id="3.40.350.10">
    <property type="entry name" value="Creatinase/prolidase N-terminal domain"/>
    <property type="match status" value="1"/>
</dbReference>
<sequence>MSVMERLNRMRLAMEAQGLDALVVSLPENVLLLSGFWPMIGASVLVFPLHGAPVCILPECYEGDAKQLFETVQTLRYPYGILEAPECLSAVKSLLQEASSGLSWKRIGYEGSFHTTAPSWNCAEFLLLPVNTPAFLQSVFPDSELIDASRLLQSERALKTSFEADKLRRASEISSFGLRAFEELVEVGISGVELAAAVEHAVMVQGSGFDDAVRVRAFAQVATGAKESASGYRPNEISTTRRLEDGEIALLELGVVADGYWADRTRVRVAGRPTPEQRKIFDIVREAQEAAISAIRPGVTGADVDEAARKVIRNAGYESLFPHVTGHGLGFRYHESIYLLSPSSEEVLEEGALVTVEPGIYSESVGGFRIEDDVLVTKTGSEILGVYPKTLC</sequence>
<dbReference type="EMBL" id="QVQT01000005">
    <property type="protein sequence ID" value="RFU15777.1"/>
    <property type="molecule type" value="Genomic_DNA"/>
</dbReference>
<keyword evidence="3" id="KW-0645">Protease</keyword>
<dbReference type="InterPro" id="IPR029149">
    <property type="entry name" value="Creatin/AminoP/Spt16_N"/>
</dbReference>
<dbReference type="InterPro" id="IPR000587">
    <property type="entry name" value="Creatinase_N"/>
</dbReference>
<feature type="domain" description="Peptidase M24" evidence="1">
    <location>
        <begin position="166"/>
        <end position="378"/>
    </location>
</feature>
<dbReference type="SUPFAM" id="SSF53092">
    <property type="entry name" value="Creatinase/prolidase N-terminal domain"/>
    <property type="match status" value="1"/>
</dbReference>
<dbReference type="GO" id="GO:0004177">
    <property type="term" value="F:aminopeptidase activity"/>
    <property type="evidence" value="ECO:0007669"/>
    <property type="project" value="UniProtKB-KW"/>
</dbReference>
<dbReference type="InterPro" id="IPR036005">
    <property type="entry name" value="Creatinase/aminopeptidase-like"/>
</dbReference>
<keyword evidence="3" id="KW-0378">Hydrolase</keyword>
<dbReference type="SUPFAM" id="SSF55920">
    <property type="entry name" value="Creatinase/aminopeptidase"/>
    <property type="match status" value="1"/>
</dbReference>
<organism evidence="3 4">
    <name type="scientific">Paracidobacterium acidisoli</name>
    <dbReference type="NCBI Taxonomy" id="2303751"/>
    <lineage>
        <taxon>Bacteria</taxon>
        <taxon>Pseudomonadati</taxon>
        <taxon>Acidobacteriota</taxon>
        <taxon>Terriglobia</taxon>
        <taxon>Terriglobales</taxon>
        <taxon>Acidobacteriaceae</taxon>
        <taxon>Paracidobacterium</taxon>
    </lineage>
</organism>
<dbReference type="Pfam" id="PF01321">
    <property type="entry name" value="Creatinase_N"/>
    <property type="match status" value="1"/>
</dbReference>
<reference evidence="3 4" key="1">
    <citation type="submission" date="2018-08" db="EMBL/GenBank/DDBJ databases">
        <title>Acidipila sp. 4G-K13, an acidobacterium isolated from forest soil.</title>
        <authorList>
            <person name="Gao Z.-H."/>
            <person name="Qiu L.-H."/>
        </authorList>
    </citation>
    <scope>NUCLEOTIDE SEQUENCE [LARGE SCALE GENOMIC DNA]</scope>
    <source>
        <strain evidence="3 4">4G-K13</strain>
    </source>
</reference>
<dbReference type="RefSeq" id="WP_117301510.1">
    <property type="nucleotide sequence ID" value="NZ_QVQT02000005.1"/>
</dbReference>
<dbReference type="PANTHER" id="PTHR46112">
    <property type="entry name" value="AMINOPEPTIDASE"/>
    <property type="match status" value="1"/>
</dbReference>
<dbReference type="Pfam" id="PF00557">
    <property type="entry name" value="Peptidase_M24"/>
    <property type="match status" value="1"/>
</dbReference>
<dbReference type="PANTHER" id="PTHR46112:SF2">
    <property type="entry name" value="XAA-PRO AMINOPEPTIDASE P-RELATED"/>
    <property type="match status" value="1"/>
</dbReference>
<dbReference type="Gene3D" id="3.90.230.10">
    <property type="entry name" value="Creatinase/methionine aminopeptidase superfamily"/>
    <property type="match status" value="1"/>
</dbReference>
<evidence type="ECO:0000313" key="4">
    <source>
        <dbReference type="Proteomes" id="UP000264702"/>
    </source>
</evidence>
<protein>
    <submittedName>
        <fullName evidence="3">Aminopeptidase P family protein</fullName>
    </submittedName>
</protein>
<keyword evidence="3" id="KW-0031">Aminopeptidase</keyword>
<dbReference type="AlphaFoldDB" id="A0A372ILG1"/>
<gene>
    <name evidence="3" type="ORF">D0Y96_15130</name>
</gene>
<name>A0A372ILG1_9BACT</name>
<dbReference type="OrthoDB" id="9806388at2"/>
<evidence type="ECO:0000259" key="2">
    <source>
        <dbReference type="Pfam" id="PF01321"/>
    </source>
</evidence>